<feature type="transmembrane region" description="Helical" evidence="1">
    <location>
        <begin position="76"/>
        <end position="99"/>
    </location>
</feature>
<evidence type="ECO:0000313" key="2">
    <source>
        <dbReference type="EMBL" id="RXH80356.1"/>
    </source>
</evidence>
<evidence type="ECO:0000256" key="1">
    <source>
        <dbReference type="SAM" id="Phobius"/>
    </source>
</evidence>
<evidence type="ECO:0000313" key="3">
    <source>
        <dbReference type="Proteomes" id="UP000290289"/>
    </source>
</evidence>
<name>A0A498IA88_MALDO</name>
<proteinExistence type="predicted"/>
<gene>
    <name evidence="2" type="ORF">DVH24_041503</name>
</gene>
<keyword evidence="3" id="KW-1185">Reference proteome</keyword>
<dbReference type="Proteomes" id="UP000290289">
    <property type="component" value="Chromosome 13"/>
</dbReference>
<comment type="caution">
    <text evidence="2">The sequence shown here is derived from an EMBL/GenBank/DDBJ whole genome shotgun (WGS) entry which is preliminary data.</text>
</comment>
<reference evidence="2 3" key="1">
    <citation type="submission" date="2018-10" db="EMBL/GenBank/DDBJ databases">
        <title>A high-quality apple genome assembly.</title>
        <authorList>
            <person name="Hu J."/>
        </authorList>
    </citation>
    <scope>NUCLEOTIDE SEQUENCE [LARGE SCALE GENOMIC DNA]</scope>
    <source>
        <strain evidence="3">cv. HFTH1</strain>
        <tissue evidence="2">Young leaf</tissue>
    </source>
</reference>
<dbReference type="AlphaFoldDB" id="A0A498IA88"/>
<keyword evidence="1" id="KW-1133">Transmembrane helix</keyword>
<protein>
    <submittedName>
        <fullName evidence="2">Uncharacterized protein</fullName>
    </submittedName>
</protein>
<accession>A0A498IA88</accession>
<keyword evidence="1" id="KW-0812">Transmembrane</keyword>
<dbReference type="EMBL" id="RDQH01000339">
    <property type="protein sequence ID" value="RXH80356.1"/>
    <property type="molecule type" value="Genomic_DNA"/>
</dbReference>
<organism evidence="2 3">
    <name type="scientific">Malus domestica</name>
    <name type="common">Apple</name>
    <name type="synonym">Pyrus malus</name>
    <dbReference type="NCBI Taxonomy" id="3750"/>
    <lineage>
        <taxon>Eukaryota</taxon>
        <taxon>Viridiplantae</taxon>
        <taxon>Streptophyta</taxon>
        <taxon>Embryophyta</taxon>
        <taxon>Tracheophyta</taxon>
        <taxon>Spermatophyta</taxon>
        <taxon>Magnoliopsida</taxon>
        <taxon>eudicotyledons</taxon>
        <taxon>Gunneridae</taxon>
        <taxon>Pentapetalae</taxon>
        <taxon>rosids</taxon>
        <taxon>fabids</taxon>
        <taxon>Rosales</taxon>
        <taxon>Rosaceae</taxon>
        <taxon>Amygdaloideae</taxon>
        <taxon>Maleae</taxon>
        <taxon>Malus</taxon>
    </lineage>
</organism>
<keyword evidence="1" id="KW-0472">Membrane</keyword>
<sequence>MVMHEGYFMTKPVAMLEISFAKFPLHRVLPWWSFWQFARGFVGLRKGTWIELSWSMIHRRWFKLLGADSRGLLPWIFWWMIYVLVCKPLWIAKLSFVGLRSLQIRLWRLSSMLIDS</sequence>